<evidence type="ECO:0000313" key="2">
    <source>
        <dbReference type="EMBL" id="EHY88695.1"/>
    </source>
</evidence>
<dbReference type="InterPro" id="IPR049820">
    <property type="entry name" value="Trnsprt_adja_ssu-like"/>
</dbReference>
<evidence type="ECO:0000256" key="1">
    <source>
        <dbReference type="SAM" id="Phobius"/>
    </source>
</evidence>
<protein>
    <submittedName>
        <fullName evidence="2">Uncharacterized protein</fullName>
    </submittedName>
</protein>
<dbReference type="Proteomes" id="UP000004705">
    <property type="component" value="Chromosome"/>
</dbReference>
<keyword evidence="1" id="KW-1133">Transmembrane helix</keyword>
<dbReference type="NCBIfam" id="NF038354">
    <property type="entry name" value="trnsprt_adja_43"/>
    <property type="match status" value="1"/>
</dbReference>
<dbReference type="HOGENOM" id="CLU_212792_0_1_11"/>
<dbReference type="EMBL" id="CM001466">
    <property type="protein sequence ID" value="EHY88695.1"/>
    <property type="molecule type" value="Genomic_DNA"/>
</dbReference>
<proteinExistence type="predicted"/>
<dbReference type="RefSeq" id="WP_005440604.1">
    <property type="nucleotide sequence ID" value="NZ_CM001466.1"/>
</dbReference>
<keyword evidence="1" id="KW-0472">Membrane</keyword>
<feature type="transmembrane region" description="Helical" evidence="1">
    <location>
        <begin position="6"/>
        <end position="29"/>
    </location>
</feature>
<gene>
    <name evidence="2" type="ORF">SacazDRAFT_01774</name>
</gene>
<keyword evidence="3" id="KW-1185">Reference proteome</keyword>
<sequence>METILVTAYIMVWPLLTAIVLAVLTRGVIKDYRSARKDGTTVV</sequence>
<dbReference type="AlphaFoldDB" id="H8GBL1"/>
<accession>H8GBL1</accession>
<evidence type="ECO:0000313" key="3">
    <source>
        <dbReference type="Proteomes" id="UP000004705"/>
    </source>
</evidence>
<reference evidence="2 3" key="1">
    <citation type="journal article" date="2012" name="Stand. Genomic Sci.">
        <title>Genome sequence of the soil bacterium Saccharomonospora azurea type strain (NA-128(T)).</title>
        <authorList>
            <person name="Klenk H.P."/>
            <person name="Held B."/>
            <person name="Lucas S."/>
            <person name="Lapidus A."/>
            <person name="Copeland A."/>
            <person name="Hammon N."/>
            <person name="Pitluck S."/>
            <person name="Goodwin L.A."/>
            <person name="Han C."/>
            <person name="Tapia R."/>
            <person name="Brambilla E.M."/>
            <person name="Potter G."/>
            <person name="Land M."/>
            <person name="Ivanova N."/>
            <person name="Rohde M."/>
            <person name="Goker M."/>
            <person name="Detter J.C."/>
            <person name="Kyrpides N.C."/>
            <person name="Woyke T."/>
        </authorList>
    </citation>
    <scope>NUCLEOTIDE SEQUENCE [LARGE SCALE GENOMIC DNA]</scope>
    <source>
        <strain evidence="2 3">NA-128</strain>
    </source>
</reference>
<name>H8GBL1_9PSEU</name>
<keyword evidence="1" id="KW-0812">Transmembrane</keyword>
<organism evidence="2 3">
    <name type="scientific">Saccharomonospora azurea NA-128</name>
    <dbReference type="NCBI Taxonomy" id="882081"/>
    <lineage>
        <taxon>Bacteria</taxon>
        <taxon>Bacillati</taxon>
        <taxon>Actinomycetota</taxon>
        <taxon>Actinomycetes</taxon>
        <taxon>Pseudonocardiales</taxon>
        <taxon>Pseudonocardiaceae</taxon>
        <taxon>Saccharomonospora</taxon>
    </lineage>
</organism>